<keyword evidence="3" id="KW-0804">Transcription</keyword>
<dbReference type="Proteomes" id="UP000005824">
    <property type="component" value="Unassembled WGS sequence"/>
</dbReference>
<keyword evidence="1" id="KW-0805">Transcription regulation</keyword>
<accession>B4CV32</accession>
<feature type="domain" description="RNA polymerase sigma-70 region 2" evidence="4">
    <location>
        <begin position="26"/>
        <end position="88"/>
    </location>
</feature>
<dbReference type="GO" id="GO:0006352">
    <property type="term" value="P:DNA-templated transcription initiation"/>
    <property type="evidence" value="ECO:0007669"/>
    <property type="project" value="InterPro"/>
</dbReference>
<dbReference type="eggNOG" id="COG1595">
    <property type="taxonomic scope" value="Bacteria"/>
</dbReference>
<dbReference type="Gene3D" id="1.10.1740.10">
    <property type="match status" value="1"/>
</dbReference>
<keyword evidence="2" id="KW-0731">Sigma factor</keyword>
<evidence type="ECO:0000256" key="2">
    <source>
        <dbReference type="ARBA" id="ARBA00023082"/>
    </source>
</evidence>
<evidence type="ECO:0000256" key="1">
    <source>
        <dbReference type="ARBA" id="ARBA00023015"/>
    </source>
</evidence>
<protein>
    <submittedName>
        <fullName evidence="5">RNA polymerase, sigma-24 subunit, ECF subfamily</fullName>
    </submittedName>
</protein>
<dbReference type="SUPFAM" id="SSF88946">
    <property type="entry name" value="Sigma2 domain of RNA polymerase sigma factors"/>
    <property type="match status" value="1"/>
</dbReference>
<dbReference type="EMBL" id="ABVL01000001">
    <property type="protein sequence ID" value="EDY22420.1"/>
    <property type="molecule type" value="Genomic_DNA"/>
</dbReference>
<dbReference type="AlphaFoldDB" id="B4CV32"/>
<keyword evidence="6" id="KW-1185">Reference proteome</keyword>
<evidence type="ECO:0000256" key="3">
    <source>
        <dbReference type="ARBA" id="ARBA00023163"/>
    </source>
</evidence>
<name>B4CV32_9BACT</name>
<dbReference type="InterPro" id="IPR014284">
    <property type="entry name" value="RNA_pol_sigma-70_dom"/>
</dbReference>
<dbReference type="GO" id="GO:0016987">
    <property type="term" value="F:sigma factor activity"/>
    <property type="evidence" value="ECO:0007669"/>
    <property type="project" value="UniProtKB-KW"/>
</dbReference>
<dbReference type="Pfam" id="PF04542">
    <property type="entry name" value="Sigma70_r2"/>
    <property type="match status" value="1"/>
</dbReference>
<dbReference type="InterPro" id="IPR039425">
    <property type="entry name" value="RNA_pol_sigma-70-like"/>
</dbReference>
<gene>
    <name evidence="5" type="ORF">CfE428DRAFT_0545</name>
</gene>
<comment type="caution">
    <text evidence="5">The sequence shown here is derived from an EMBL/GenBank/DDBJ whole genome shotgun (WGS) entry which is preliminary data.</text>
</comment>
<evidence type="ECO:0000259" key="4">
    <source>
        <dbReference type="Pfam" id="PF04542"/>
    </source>
</evidence>
<evidence type="ECO:0000313" key="6">
    <source>
        <dbReference type="Proteomes" id="UP000005824"/>
    </source>
</evidence>
<reference evidence="5 6" key="1">
    <citation type="journal article" date="2011" name="J. Bacteriol.">
        <title>Genome sequence of Chthoniobacter flavus Ellin428, an aerobic heterotrophic soil bacterium.</title>
        <authorList>
            <person name="Kant R."/>
            <person name="van Passel M.W."/>
            <person name="Palva A."/>
            <person name="Lucas S."/>
            <person name="Lapidus A."/>
            <person name="Glavina Del Rio T."/>
            <person name="Dalin E."/>
            <person name="Tice H."/>
            <person name="Bruce D."/>
            <person name="Goodwin L."/>
            <person name="Pitluck S."/>
            <person name="Larimer F.W."/>
            <person name="Land M.L."/>
            <person name="Hauser L."/>
            <person name="Sangwan P."/>
            <person name="de Vos W.M."/>
            <person name="Janssen P.H."/>
            <person name="Smidt H."/>
        </authorList>
    </citation>
    <scope>NUCLEOTIDE SEQUENCE [LARGE SCALE GENOMIC DNA]</scope>
    <source>
        <strain evidence="5 6">Ellin428</strain>
    </source>
</reference>
<dbReference type="STRING" id="497964.CfE428DRAFT_0545"/>
<organism evidence="5 6">
    <name type="scientific">Chthoniobacter flavus Ellin428</name>
    <dbReference type="NCBI Taxonomy" id="497964"/>
    <lineage>
        <taxon>Bacteria</taxon>
        <taxon>Pseudomonadati</taxon>
        <taxon>Verrucomicrobiota</taxon>
        <taxon>Spartobacteria</taxon>
        <taxon>Chthoniobacterales</taxon>
        <taxon>Chthoniobacteraceae</taxon>
        <taxon>Chthoniobacter</taxon>
    </lineage>
</organism>
<dbReference type="PANTHER" id="PTHR43133">
    <property type="entry name" value="RNA POLYMERASE ECF-TYPE SIGMA FACTO"/>
    <property type="match status" value="1"/>
</dbReference>
<proteinExistence type="predicted"/>
<sequence>MLAAQGDAATVARVALETLCRSYWYPLYAYARRMGQAPQDAEDLTQEFFAQLLEKDWLLAAAPEKGRFRTFLLVALKRFMAKEWQRASAQKRGGGRTHLSLDTTDAEQRYAGEPTEPWTAEDIYERRWAMTLLNQALEQLRAEFAEAGKEAEFECLKHWLSADRGGIPYAELAVELGHSEGAARVAVHRLRKRFRQLFREAIAATVAEGESVEEELRHLVAVLGRS</sequence>
<dbReference type="InterPro" id="IPR007627">
    <property type="entry name" value="RNA_pol_sigma70_r2"/>
</dbReference>
<dbReference type="InParanoid" id="B4CV32"/>
<dbReference type="NCBIfam" id="TIGR02937">
    <property type="entry name" value="sigma70-ECF"/>
    <property type="match status" value="1"/>
</dbReference>
<evidence type="ECO:0000313" key="5">
    <source>
        <dbReference type="EMBL" id="EDY22420.1"/>
    </source>
</evidence>
<dbReference type="InterPro" id="IPR013325">
    <property type="entry name" value="RNA_pol_sigma_r2"/>
</dbReference>
<dbReference type="PANTHER" id="PTHR43133:SF51">
    <property type="entry name" value="RNA POLYMERASE SIGMA FACTOR"/>
    <property type="match status" value="1"/>
</dbReference>
<dbReference type="Gene3D" id="1.10.10.10">
    <property type="entry name" value="Winged helix-like DNA-binding domain superfamily/Winged helix DNA-binding domain"/>
    <property type="match status" value="1"/>
</dbReference>
<dbReference type="InterPro" id="IPR036388">
    <property type="entry name" value="WH-like_DNA-bd_sf"/>
</dbReference>